<dbReference type="STRING" id="1977882.B9T28_01500"/>
<dbReference type="InterPro" id="IPR007351">
    <property type="entry name" value="YjbR"/>
</dbReference>
<accession>A0A1Y3CN75</accession>
<dbReference type="OrthoDB" id="3194910at2"/>
<protein>
    <recommendedName>
        <fullName evidence="3">MmcQ/YjbR family DNA-binding protein</fullName>
    </recommendedName>
</protein>
<dbReference type="Gene3D" id="3.90.1150.30">
    <property type="match status" value="1"/>
</dbReference>
<dbReference type="EMBL" id="NEGB01000001">
    <property type="protein sequence ID" value="OTG67333.1"/>
    <property type="molecule type" value="Genomic_DNA"/>
</dbReference>
<dbReference type="Proteomes" id="UP000242765">
    <property type="component" value="Unassembled WGS sequence"/>
</dbReference>
<dbReference type="RefSeq" id="WP_086202191.1">
    <property type="nucleotide sequence ID" value="NZ_NEGB01000001.1"/>
</dbReference>
<organism evidence="1 2">
    <name type="scientific">Acinetobacter silvestris</name>
    <dbReference type="NCBI Taxonomy" id="1977882"/>
    <lineage>
        <taxon>Bacteria</taxon>
        <taxon>Pseudomonadati</taxon>
        <taxon>Pseudomonadota</taxon>
        <taxon>Gammaproteobacteria</taxon>
        <taxon>Moraxellales</taxon>
        <taxon>Moraxellaceae</taxon>
        <taxon>Acinetobacter</taxon>
    </lineage>
</organism>
<gene>
    <name evidence="1" type="ORF">B9T28_01500</name>
</gene>
<comment type="caution">
    <text evidence="1">The sequence shown here is derived from an EMBL/GenBank/DDBJ whole genome shotgun (WGS) entry which is preliminary data.</text>
</comment>
<dbReference type="Pfam" id="PF04237">
    <property type="entry name" value="YjbR"/>
    <property type="match status" value="1"/>
</dbReference>
<dbReference type="InterPro" id="IPR038056">
    <property type="entry name" value="YjbR-like_sf"/>
</dbReference>
<sequence length="126" mass="14511">MTADEIQKLASEVAKKLPLTEVSYPFGDDIPVFKVMDKMFMLSSSLQGKKFINLKCEPQHSEMLRDIYESIHTGYHMNKRHWISIYEGDQINQDLLTDLVQSSYELVTQKLTKAQKNTLKIATALE</sequence>
<dbReference type="AlphaFoldDB" id="A0A1Y3CN75"/>
<dbReference type="PANTHER" id="PTHR35145:SF1">
    <property type="entry name" value="CYTOPLASMIC PROTEIN"/>
    <property type="match status" value="1"/>
</dbReference>
<dbReference type="InterPro" id="IPR058532">
    <property type="entry name" value="YjbR/MT2646/Rv2570-like"/>
</dbReference>
<reference evidence="1 2" key="1">
    <citation type="submission" date="2017-04" db="EMBL/GenBank/DDBJ databases">
        <title>High diversity of culturable Acinetobacter species in natural soil and water ecosystems.</title>
        <authorList>
            <person name="Nemec A."/>
            <person name="Radolfova-Krizova L."/>
        </authorList>
    </citation>
    <scope>NUCLEOTIDE SEQUENCE [LARGE SCALE GENOMIC DNA]</scope>
    <source>
        <strain evidence="1 2">ANC 4999</strain>
    </source>
</reference>
<keyword evidence="2" id="KW-1185">Reference proteome</keyword>
<proteinExistence type="predicted"/>
<evidence type="ECO:0000313" key="1">
    <source>
        <dbReference type="EMBL" id="OTG67333.1"/>
    </source>
</evidence>
<dbReference type="PANTHER" id="PTHR35145">
    <property type="entry name" value="CYTOPLASMIC PROTEIN-RELATED"/>
    <property type="match status" value="1"/>
</dbReference>
<dbReference type="SUPFAM" id="SSF142906">
    <property type="entry name" value="YjbR-like"/>
    <property type="match status" value="1"/>
</dbReference>
<evidence type="ECO:0008006" key="3">
    <source>
        <dbReference type="Google" id="ProtNLM"/>
    </source>
</evidence>
<name>A0A1Y3CN75_9GAMM</name>
<evidence type="ECO:0000313" key="2">
    <source>
        <dbReference type="Proteomes" id="UP000242765"/>
    </source>
</evidence>